<protein>
    <submittedName>
        <fullName evidence="4">Sulfatase</fullName>
    </submittedName>
</protein>
<dbReference type="InterPro" id="IPR017850">
    <property type="entry name" value="Alkaline_phosphatase_core_sf"/>
</dbReference>
<sequence>MNILYIHTHDSGRILSPYGYDVPTPNIKKFAEDATLFTQSYCASPTCSPSRAALLTSTYPHQSGMLGLAQRGFSIDYSKHLVNFLNNHGYRTVLSGIQHEAGWYLDHESGAKMIGYKENLTCDNSNYRQEDLTIWDSKNAHEVTKWLDNYDKKEPFFLSYGMYATHRRYPDVIDKDINENMVNPPYPIPNNPETRRDQARYMTSAKSADRCFEEVIQSLKNNGLYEDTIILFTTDHGLANPFSKCTLFDSGIAVSLIMRVPNSKTKGQVVDNLVSHIDVFPTICDLLGLEKPEYLEGKSFVKSFEDTMAPTRDEIFAEVSFHTSYEPIRCIRTKRYKYIRYYDEEYLKINQSNIDESLSKDYLLRNDLDKQVKYKEALYDLYYDIGERNNLIDNEELSEIKNALAEKLENHLNATEDIILQGEIPIKKKWKVNKKECKQASSKDENDYVSLGR</sequence>
<proteinExistence type="predicted"/>
<comment type="caution">
    <text evidence="4">The sequence shown here is derived from an EMBL/GenBank/DDBJ whole genome shotgun (WGS) entry which is preliminary data.</text>
</comment>
<dbReference type="OrthoDB" id="279611at2"/>
<feature type="domain" description="Sulfatase N-terminal" evidence="3">
    <location>
        <begin position="3"/>
        <end position="288"/>
    </location>
</feature>
<dbReference type="PANTHER" id="PTHR45953">
    <property type="entry name" value="IDURONATE 2-SULFATASE"/>
    <property type="match status" value="1"/>
</dbReference>
<dbReference type="GO" id="GO:0008484">
    <property type="term" value="F:sulfuric ester hydrolase activity"/>
    <property type="evidence" value="ECO:0007669"/>
    <property type="project" value="TreeGrafter"/>
</dbReference>
<dbReference type="RefSeq" id="WP_027097324.1">
    <property type="nucleotide sequence ID" value="NZ_CABHIH010000005.1"/>
</dbReference>
<organism evidence="4 5">
    <name type="scientific">Clostridium paraputrificum</name>
    <dbReference type="NCBI Taxonomy" id="29363"/>
    <lineage>
        <taxon>Bacteria</taxon>
        <taxon>Bacillati</taxon>
        <taxon>Bacillota</taxon>
        <taxon>Clostridia</taxon>
        <taxon>Eubacteriales</taxon>
        <taxon>Clostridiaceae</taxon>
        <taxon>Clostridium</taxon>
    </lineage>
</organism>
<dbReference type="Gene3D" id="3.40.720.10">
    <property type="entry name" value="Alkaline Phosphatase, subunit A"/>
    <property type="match status" value="1"/>
</dbReference>
<gene>
    <name evidence="4" type="ORF">CP373A1_11090</name>
</gene>
<dbReference type="PANTHER" id="PTHR45953:SF1">
    <property type="entry name" value="IDURONATE 2-SULFATASE"/>
    <property type="match status" value="1"/>
</dbReference>
<evidence type="ECO:0000259" key="3">
    <source>
        <dbReference type="Pfam" id="PF00884"/>
    </source>
</evidence>
<dbReference type="GO" id="GO:0005737">
    <property type="term" value="C:cytoplasm"/>
    <property type="evidence" value="ECO:0007669"/>
    <property type="project" value="TreeGrafter"/>
</dbReference>
<dbReference type="eggNOG" id="COG3119">
    <property type="taxonomic scope" value="Bacteria"/>
</dbReference>
<evidence type="ECO:0000256" key="2">
    <source>
        <dbReference type="ARBA" id="ARBA00022801"/>
    </source>
</evidence>
<keyword evidence="5" id="KW-1185">Reference proteome</keyword>
<dbReference type="EMBL" id="MAPZ01000021">
    <property type="protein sequence ID" value="OBY10308.1"/>
    <property type="molecule type" value="Genomic_DNA"/>
</dbReference>
<keyword evidence="1" id="KW-0479">Metal-binding</keyword>
<dbReference type="GeneID" id="42775161"/>
<dbReference type="SUPFAM" id="SSF53649">
    <property type="entry name" value="Alkaline phosphatase-like"/>
    <property type="match status" value="1"/>
</dbReference>
<dbReference type="Proteomes" id="UP000092714">
    <property type="component" value="Unassembled WGS sequence"/>
</dbReference>
<evidence type="ECO:0000313" key="4">
    <source>
        <dbReference type="EMBL" id="OBY10308.1"/>
    </source>
</evidence>
<dbReference type="CDD" id="cd16027">
    <property type="entry name" value="SGSH"/>
    <property type="match status" value="1"/>
</dbReference>
<evidence type="ECO:0000313" key="5">
    <source>
        <dbReference type="Proteomes" id="UP000092714"/>
    </source>
</evidence>
<accession>A0A174WGF3</accession>
<evidence type="ECO:0000256" key="1">
    <source>
        <dbReference type="ARBA" id="ARBA00022723"/>
    </source>
</evidence>
<dbReference type="InterPro" id="IPR000917">
    <property type="entry name" value="Sulfatase_N"/>
</dbReference>
<keyword evidence="2" id="KW-0378">Hydrolase</keyword>
<name>A0A174WGF3_9CLOT</name>
<dbReference type="GO" id="GO:0046872">
    <property type="term" value="F:metal ion binding"/>
    <property type="evidence" value="ECO:0007669"/>
    <property type="project" value="UniProtKB-KW"/>
</dbReference>
<reference evidence="4 5" key="1">
    <citation type="submission" date="2016-06" db="EMBL/GenBank/DDBJ databases">
        <authorList>
            <person name="Kjaerup R.B."/>
            <person name="Dalgaard T.S."/>
            <person name="Juul-Madsen H.R."/>
        </authorList>
    </citation>
    <scope>NUCLEOTIDE SEQUENCE [LARGE SCALE GENOMIC DNA]</scope>
    <source>
        <strain evidence="4 5">373-A1</strain>
    </source>
</reference>
<dbReference type="AlphaFoldDB" id="A0A174WGF3"/>
<dbReference type="Pfam" id="PF00884">
    <property type="entry name" value="Sulfatase"/>
    <property type="match status" value="1"/>
</dbReference>